<dbReference type="VEuPathDB" id="FungiDB:PITG_05389"/>
<dbReference type="Proteomes" id="UP000006643">
    <property type="component" value="Unassembled WGS sequence"/>
</dbReference>
<dbReference type="GO" id="GO:0005524">
    <property type="term" value="F:ATP binding"/>
    <property type="evidence" value="ECO:0007669"/>
    <property type="project" value="UniProtKB-KW"/>
</dbReference>
<protein>
    <submittedName>
        <fullName evidence="2">ATP-binding Cassette (ABC) Superfamily</fullName>
    </submittedName>
</protein>
<dbReference type="OrthoDB" id="79193at2759"/>
<dbReference type="eggNOG" id="KOG0065">
    <property type="taxonomic scope" value="Eukaryota"/>
</dbReference>
<dbReference type="InterPro" id="IPR027417">
    <property type="entry name" value="P-loop_NTPase"/>
</dbReference>
<dbReference type="InParanoid" id="D0N485"/>
<reference evidence="3" key="1">
    <citation type="journal article" date="2009" name="Nature">
        <title>Genome sequence and analysis of the Irish potato famine pathogen Phytophthora infestans.</title>
        <authorList>
            <consortium name="The Broad Institute Genome Sequencing Platform"/>
            <person name="Haas B.J."/>
            <person name="Kamoun S."/>
            <person name="Zody M.C."/>
            <person name="Jiang R.H."/>
            <person name="Handsaker R.E."/>
            <person name="Cano L.M."/>
            <person name="Grabherr M."/>
            <person name="Kodira C.D."/>
            <person name="Raffaele S."/>
            <person name="Torto-Alalibo T."/>
            <person name="Bozkurt T.O."/>
            <person name="Ah-Fong A.M."/>
            <person name="Alvarado L."/>
            <person name="Anderson V.L."/>
            <person name="Armstrong M.R."/>
            <person name="Avrova A."/>
            <person name="Baxter L."/>
            <person name="Beynon J."/>
            <person name="Boevink P.C."/>
            <person name="Bollmann S.R."/>
            <person name="Bos J.I."/>
            <person name="Bulone V."/>
            <person name="Cai G."/>
            <person name="Cakir C."/>
            <person name="Carrington J.C."/>
            <person name="Chawner M."/>
            <person name="Conti L."/>
            <person name="Costanzo S."/>
            <person name="Ewan R."/>
            <person name="Fahlgren N."/>
            <person name="Fischbach M.A."/>
            <person name="Fugelstad J."/>
            <person name="Gilroy E.M."/>
            <person name="Gnerre S."/>
            <person name="Green P.J."/>
            <person name="Grenville-Briggs L.J."/>
            <person name="Griffith J."/>
            <person name="Grunwald N.J."/>
            <person name="Horn K."/>
            <person name="Horner N.R."/>
            <person name="Hu C.H."/>
            <person name="Huitema E."/>
            <person name="Jeong D.H."/>
            <person name="Jones A.M."/>
            <person name="Jones J.D."/>
            <person name="Jones R.W."/>
            <person name="Karlsson E.K."/>
            <person name="Kunjeti S.G."/>
            <person name="Lamour K."/>
            <person name="Liu Z."/>
            <person name="Ma L."/>
            <person name="Maclean D."/>
            <person name="Chibucos M.C."/>
            <person name="McDonald H."/>
            <person name="McWalters J."/>
            <person name="Meijer H.J."/>
            <person name="Morgan W."/>
            <person name="Morris P.F."/>
            <person name="Munro C.A."/>
            <person name="O'Neill K."/>
            <person name="Ospina-Giraldo M."/>
            <person name="Pinzon A."/>
            <person name="Pritchard L."/>
            <person name="Ramsahoye B."/>
            <person name="Ren Q."/>
            <person name="Restrepo S."/>
            <person name="Roy S."/>
            <person name="Sadanandom A."/>
            <person name="Savidor A."/>
            <person name="Schornack S."/>
            <person name="Schwartz D.C."/>
            <person name="Schumann U.D."/>
            <person name="Schwessinger B."/>
            <person name="Seyer L."/>
            <person name="Sharpe T."/>
            <person name="Silvar C."/>
            <person name="Song J."/>
            <person name="Studholme D.J."/>
            <person name="Sykes S."/>
            <person name="Thines M."/>
            <person name="van de Vondervoort P.J."/>
            <person name="Phuntumart V."/>
            <person name="Wawra S."/>
            <person name="Weide R."/>
            <person name="Win J."/>
            <person name="Young C."/>
            <person name="Zhou S."/>
            <person name="Fry W."/>
            <person name="Meyers B.C."/>
            <person name="van West P."/>
            <person name="Ristaino J."/>
            <person name="Govers F."/>
            <person name="Birch P.R."/>
            <person name="Whisson S.C."/>
            <person name="Judelson H.S."/>
            <person name="Nusbaum C."/>
        </authorList>
    </citation>
    <scope>NUCLEOTIDE SEQUENCE [LARGE SCALE GENOMIC DNA]</scope>
    <source>
        <strain evidence="3">T30-4</strain>
    </source>
</reference>
<name>D0N485_PHYIT</name>
<keyword evidence="2" id="KW-0067">ATP-binding</keyword>
<dbReference type="RefSeq" id="XP_002999043.1">
    <property type="nucleotide sequence ID" value="XM_002998997.1"/>
</dbReference>
<proteinExistence type="predicted"/>
<dbReference type="PANTHER" id="PTHR19241">
    <property type="entry name" value="ATP-BINDING CASSETTE TRANSPORTER"/>
    <property type="match status" value="1"/>
</dbReference>
<evidence type="ECO:0000313" key="3">
    <source>
        <dbReference type="Proteomes" id="UP000006643"/>
    </source>
</evidence>
<dbReference type="GeneID" id="9463247"/>
<dbReference type="HOGENOM" id="CLU_1055464_0_0_1"/>
<gene>
    <name evidence="2" type="ORF">PITG_05389</name>
</gene>
<evidence type="ECO:0000313" key="2">
    <source>
        <dbReference type="EMBL" id="EEY69189.1"/>
    </source>
</evidence>
<sequence>MCASTTRGVSRRRRRCCSTIDTYTSERADRAGPQQQHMYLRHIIEHRCKTAGKNSLFYVFLLAVSTYLLEYRRYLAPTNIQLLHKEIEDEAQEGYALAMTPKVKSTDDSNSDTSHDEVMVAVPRREKSFTPVSIAFTDLWYSVPNPTDTKETLDLLKGISGYATPDDIDDVIAGRKTEGTIHGKIFLNGYEANDLAIRRATGYCEQMYVHSEASTMREALTFSAFLRQDSSIPDSKKYDTVDECLDLLDMHDIADAEWPSSDPD</sequence>
<accession>D0N485</accession>
<dbReference type="Gene3D" id="3.40.50.300">
    <property type="entry name" value="P-loop containing nucleotide triphosphate hydrolases"/>
    <property type="match status" value="1"/>
</dbReference>
<dbReference type="AlphaFoldDB" id="D0N485"/>
<organism evidence="2 3">
    <name type="scientific">Phytophthora infestans (strain T30-4)</name>
    <name type="common">Potato late blight agent</name>
    <dbReference type="NCBI Taxonomy" id="403677"/>
    <lineage>
        <taxon>Eukaryota</taxon>
        <taxon>Sar</taxon>
        <taxon>Stramenopiles</taxon>
        <taxon>Oomycota</taxon>
        <taxon>Peronosporomycetes</taxon>
        <taxon>Peronosporales</taxon>
        <taxon>Peronosporaceae</taxon>
        <taxon>Phytophthora</taxon>
    </lineage>
</organism>
<keyword evidence="3" id="KW-1185">Reference proteome</keyword>
<dbReference type="EMBL" id="DS028124">
    <property type="protein sequence ID" value="EEY69189.1"/>
    <property type="molecule type" value="Genomic_DNA"/>
</dbReference>
<evidence type="ECO:0000256" key="1">
    <source>
        <dbReference type="ARBA" id="ARBA00022448"/>
    </source>
</evidence>
<keyword evidence="2" id="KW-0547">Nucleotide-binding</keyword>
<dbReference type="KEGG" id="pif:PITG_05389"/>
<keyword evidence="1" id="KW-0813">Transport</keyword>